<accession>A0A382Q725</accession>
<proteinExistence type="predicted"/>
<sequence>MASVEQILDQILDRAVAEGYLTPVVASEGPAHSAGFLGFEELDLPGPLTSDDALAVDLGTGGGLPG</sequence>
<gene>
    <name evidence="1" type="ORF">METZ01_LOCUS334070</name>
</gene>
<dbReference type="EMBL" id="UINC01112343">
    <property type="protein sequence ID" value="SVC81216.1"/>
    <property type="molecule type" value="Genomic_DNA"/>
</dbReference>
<organism evidence="1">
    <name type="scientific">marine metagenome</name>
    <dbReference type="NCBI Taxonomy" id="408172"/>
    <lineage>
        <taxon>unclassified sequences</taxon>
        <taxon>metagenomes</taxon>
        <taxon>ecological metagenomes</taxon>
    </lineage>
</organism>
<reference evidence="1" key="1">
    <citation type="submission" date="2018-05" db="EMBL/GenBank/DDBJ databases">
        <authorList>
            <person name="Lanie J.A."/>
            <person name="Ng W.-L."/>
            <person name="Kazmierczak K.M."/>
            <person name="Andrzejewski T.M."/>
            <person name="Davidsen T.M."/>
            <person name="Wayne K.J."/>
            <person name="Tettelin H."/>
            <person name="Glass J.I."/>
            <person name="Rusch D."/>
            <person name="Podicherti R."/>
            <person name="Tsui H.-C.T."/>
            <person name="Winkler M.E."/>
        </authorList>
    </citation>
    <scope>NUCLEOTIDE SEQUENCE</scope>
</reference>
<name>A0A382Q725_9ZZZZ</name>
<dbReference type="AlphaFoldDB" id="A0A382Q725"/>
<feature type="non-terminal residue" evidence="1">
    <location>
        <position position="66"/>
    </location>
</feature>
<evidence type="ECO:0000313" key="1">
    <source>
        <dbReference type="EMBL" id="SVC81216.1"/>
    </source>
</evidence>
<protein>
    <submittedName>
        <fullName evidence="1">Uncharacterized protein</fullName>
    </submittedName>
</protein>